<name>A0ABR9MZ81_9MICO</name>
<evidence type="ECO:0000313" key="4">
    <source>
        <dbReference type="Proteomes" id="UP000625527"/>
    </source>
</evidence>
<feature type="compositionally biased region" description="Pro residues" evidence="1">
    <location>
        <begin position="49"/>
        <end position="62"/>
    </location>
</feature>
<protein>
    <submittedName>
        <fullName evidence="3">Helix-turn-helix transcriptional regulator</fullName>
    </submittedName>
</protein>
<feature type="domain" description="HTH cro/C1-type" evidence="2">
    <location>
        <begin position="88"/>
        <end position="132"/>
    </location>
</feature>
<dbReference type="SUPFAM" id="SSF47413">
    <property type="entry name" value="lambda repressor-like DNA-binding domains"/>
    <property type="match status" value="1"/>
</dbReference>
<dbReference type="CDD" id="cd00093">
    <property type="entry name" value="HTH_XRE"/>
    <property type="match status" value="1"/>
</dbReference>
<dbReference type="Pfam" id="PF13560">
    <property type="entry name" value="HTH_31"/>
    <property type="match status" value="1"/>
</dbReference>
<organism evidence="3 4">
    <name type="scientific">Myceligenerans pegani</name>
    <dbReference type="NCBI Taxonomy" id="2776917"/>
    <lineage>
        <taxon>Bacteria</taxon>
        <taxon>Bacillati</taxon>
        <taxon>Actinomycetota</taxon>
        <taxon>Actinomycetes</taxon>
        <taxon>Micrococcales</taxon>
        <taxon>Promicromonosporaceae</taxon>
        <taxon>Myceligenerans</taxon>
    </lineage>
</organism>
<keyword evidence="4" id="KW-1185">Reference proteome</keyword>
<evidence type="ECO:0000259" key="2">
    <source>
        <dbReference type="PROSITE" id="PS50943"/>
    </source>
</evidence>
<dbReference type="PROSITE" id="PS50943">
    <property type="entry name" value="HTH_CROC1"/>
    <property type="match status" value="1"/>
</dbReference>
<dbReference type="RefSeq" id="WP_192863272.1">
    <property type="nucleotide sequence ID" value="NZ_JADAQT010000089.1"/>
</dbReference>
<dbReference type="Gene3D" id="1.10.260.40">
    <property type="entry name" value="lambda repressor-like DNA-binding domains"/>
    <property type="match status" value="1"/>
</dbReference>
<comment type="caution">
    <text evidence="3">The sequence shown here is derived from an EMBL/GenBank/DDBJ whole genome shotgun (WGS) entry which is preliminary data.</text>
</comment>
<sequence length="149" mass="15711">MAGHDVTNLQGQEIGQLIQSAGTADVLDQLRAATGESRSVVVLVVTGNPPRPDAPAARPPQPDTLAAQTTESGRRTALARRRREVCKTQEGLAMDIGVERSTVARWEAGETTPSLWARPRLANALAITLDQLDTLLTVAPGHARCAGAS</sequence>
<proteinExistence type="predicted"/>
<dbReference type="InterPro" id="IPR010982">
    <property type="entry name" value="Lambda_DNA-bd_dom_sf"/>
</dbReference>
<accession>A0ABR9MZ81</accession>
<dbReference type="SMART" id="SM00530">
    <property type="entry name" value="HTH_XRE"/>
    <property type="match status" value="1"/>
</dbReference>
<evidence type="ECO:0000313" key="3">
    <source>
        <dbReference type="EMBL" id="MBE1876703.1"/>
    </source>
</evidence>
<gene>
    <name evidence="3" type="ORF">IHE71_13410</name>
</gene>
<dbReference type="EMBL" id="JADAQT010000089">
    <property type="protein sequence ID" value="MBE1876703.1"/>
    <property type="molecule type" value="Genomic_DNA"/>
</dbReference>
<feature type="region of interest" description="Disordered" evidence="1">
    <location>
        <begin position="46"/>
        <end position="83"/>
    </location>
</feature>
<dbReference type="InterPro" id="IPR001387">
    <property type="entry name" value="Cro/C1-type_HTH"/>
</dbReference>
<dbReference type="Proteomes" id="UP000625527">
    <property type="component" value="Unassembled WGS sequence"/>
</dbReference>
<evidence type="ECO:0000256" key="1">
    <source>
        <dbReference type="SAM" id="MobiDB-lite"/>
    </source>
</evidence>
<reference evidence="3 4" key="1">
    <citation type="submission" date="2020-10" db="EMBL/GenBank/DDBJ databases">
        <title>Myceligenerans pegani sp. nov., an endophytic actinomycete isolated from Peganum harmala L. in Xinjiang, China.</title>
        <authorList>
            <person name="Xin L."/>
        </authorList>
    </citation>
    <scope>NUCLEOTIDE SEQUENCE [LARGE SCALE GENOMIC DNA]</scope>
    <source>
        <strain evidence="3 4">TRM65318</strain>
    </source>
</reference>